<evidence type="ECO:0000313" key="2">
    <source>
        <dbReference type="Proteomes" id="UP000070255"/>
    </source>
</evidence>
<proteinExistence type="predicted"/>
<sequence length="93" mass="10078">MAATDTKPTVTLSSTRSGWEVIVSYPSIEAAVDFLDENGIYEFELELPYSGNVMTVNRKFDRDAPVIPTDASKDGFNLRQSGEVAGPFSSKAA</sequence>
<dbReference type="RefSeq" id="WP_060821479.1">
    <property type="nucleotide sequence ID" value="NZ_LNJQ01000001.1"/>
</dbReference>
<comment type="caution">
    <text evidence="1">The sequence shown here is derived from an EMBL/GenBank/DDBJ whole genome shotgun (WGS) entry which is preliminary data.</text>
</comment>
<reference evidence="1 2" key="1">
    <citation type="submission" date="2015-11" db="EMBL/GenBank/DDBJ databases">
        <authorList>
            <person name="Sahl J."/>
            <person name="Wagner D."/>
            <person name="Keim P."/>
        </authorList>
    </citation>
    <scope>NUCLEOTIDE SEQUENCE [LARGE SCALE GENOMIC DNA]</scope>
    <source>
        <strain evidence="1 2">BDU18</strain>
    </source>
</reference>
<gene>
    <name evidence="1" type="ORF">WS72_02155</name>
</gene>
<accession>A0ABR5T9W6</accession>
<protein>
    <submittedName>
        <fullName evidence="1">Uncharacterized protein</fullName>
    </submittedName>
</protein>
<evidence type="ECO:0000313" key="1">
    <source>
        <dbReference type="EMBL" id="KWZ41797.1"/>
    </source>
</evidence>
<dbReference type="Proteomes" id="UP000070255">
    <property type="component" value="Unassembled WGS sequence"/>
</dbReference>
<name>A0ABR5T9W6_9BURK</name>
<dbReference type="EMBL" id="LNJQ01000001">
    <property type="protein sequence ID" value="KWZ41797.1"/>
    <property type="molecule type" value="Genomic_DNA"/>
</dbReference>
<keyword evidence="2" id="KW-1185">Reference proteome</keyword>
<organism evidence="1 2">
    <name type="scientific">Burkholderia savannae</name>
    <dbReference type="NCBI Taxonomy" id="1637837"/>
    <lineage>
        <taxon>Bacteria</taxon>
        <taxon>Pseudomonadati</taxon>
        <taxon>Pseudomonadota</taxon>
        <taxon>Betaproteobacteria</taxon>
        <taxon>Burkholderiales</taxon>
        <taxon>Burkholderiaceae</taxon>
        <taxon>Burkholderia</taxon>
        <taxon>pseudomallei group</taxon>
    </lineage>
</organism>